<feature type="compositionally biased region" description="Acidic residues" evidence="1">
    <location>
        <begin position="446"/>
        <end position="456"/>
    </location>
</feature>
<dbReference type="eggNOG" id="ENOG502S6Q4">
    <property type="taxonomic scope" value="Eukaryota"/>
</dbReference>
<dbReference type="InterPro" id="IPR000313">
    <property type="entry name" value="PWWP_dom"/>
</dbReference>
<evidence type="ECO:0000313" key="3">
    <source>
        <dbReference type="EMBL" id="CCH43660.1"/>
    </source>
</evidence>
<comment type="caution">
    <text evidence="3">The sequence shown here is derived from an EMBL/GenBank/DDBJ whole genome shotgun (WGS) entry which is preliminary data.</text>
</comment>
<feature type="compositionally biased region" description="Acidic residues" evidence="1">
    <location>
        <begin position="297"/>
        <end position="313"/>
    </location>
</feature>
<protein>
    <submittedName>
        <fullName evidence="3">Histone-lysine N-methyltransferase</fullName>
        <ecNumber evidence="3">2.1.1.43</ecNumber>
    </submittedName>
</protein>
<feature type="region of interest" description="Disordered" evidence="1">
    <location>
        <begin position="1"/>
        <end position="72"/>
    </location>
</feature>
<feature type="domain" description="PWWP" evidence="2">
    <location>
        <begin position="74"/>
        <end position="162"/>
    </location>
</feature>
<feature type="compositionally biased region" description="Acidic residues" evidence="1">
    <location>
        <begin position="213"/>
        <end position="243"/>
    </location>
</feature>
<feature type="compositionally biased region" description="Basic and acidic residues" evidence="1">
    <location>
        <begin position="461"/>
        <end position="499"/>
    </location>
</feature>
<gene>
    <name evidence="3" type="ORF">BN7_3213</name>
</gene>
<dbReference type="EC" id="2.1.1.43" evidence="3"/>
<feature type="region of interest" description="Disordered" evidence="1">
    <location>
        <begin position="441"/>
        <end position="499"/>
    </location>
</feature>
<dbReference type="SUPFAM" id="SSF63748">
    <property type="entry name" value="Tudor/PWWP/MBT"/>
    <property type="match status" value="1"/>
</dbReference>
<keyword evidence="3" id="KW-0808">Transferase</keyword>
<name>K0KEV0_WICCF</name>
<dbReference type="Gene3D" id="2.30.30.140">
    <property type="match status" value="1"/>
</dbReference>
<dbReference type="HOGENOM" id="CLU_546541_0_0_1"/>
<dbReference type="AlphaFoldDB" id="K0KEV0"/>
<feature type="compositionally biased region" description="Basic residues" evidence="1">
    <location>
        <begin position="247"/>
        <end position="268"/>
    </location>
</feature>
<proteinExistence type="predicted"/>
<dbReference type="Pfam" id="PF00855">
    <property type="entry name" value="PWWP"/>
    <property type="match status" value="1"/>
</dbReference>
<accession>K0KEV0</accession>
<feature type="compositionally biased region" description="Basic residues" evidence="1">
    <location>
        <begin position="282"/>
        <end position="291"/>
    </location>
</feature>
<keyword evidence="3" id="KW-0489">Methyltransferase</keyword>
<sequence length="499" mass="57101">MSDKENVDVPVVDAEQPDKVEGESIIDQNEHEKDQENQNQVDQDPKDGNQSNDQKDEPKIVDNQANNDYGDLPPGTIVLGKLKSFPPWPGIVVPFELIPESIQKVKPKPKPPVVHHAKNKRRSLAKVDKNEPFDSRLWCVRFLKDDTFMWGGVKDISILSKDQIEKFLNDKKGKKLIKSAYEMALNPPDLEEFIIWGSNGKPIEIDNEANDADFEEGEDDVQDEDQEDDGDDEDEVEDEDLEELKESKKRTKTTKARRGRPPAKKSKTTKGSTPKKSEPVKEKKKPGRKKKIVEASPEPEPEPETSGDEDWDVIDETEPPVAIEIPSAKVLGDELKKKTPLIKKARITLQDYFLEEKELSKDSKNLKQISSILESLEKITNVQTSLIKHYNLHKVLIDILKRPDLNEFGKEIKNFRNRIESLVQNWFNIEIQPNERWDFTEKNDEQESQEGQEQDAQDGTNEIKDEVKDENHATENSEAKESEVKEENKEDNKEPNGST</sequence>
<evidence type="ECO:0000313" key="4">
    <source>
        <dbReference type="Proteomes" id="UP000009328"/>
    </source>
</evidence>
<dbReference type="Proteomes" id="UP000009328">
    <property type="component" value="Unassembled WGS sequence"/>
</dbReference>
<feature type="compositionally biased region" description="Basic and acidic residues" evidence="1">
    <location>
        <begin position="16"/>
        <end position="36"/>
    </location>
</feature>
<dbReference type="SMART" id="SM00293">
    <property type="entry name" value="PWWP"/>
    <property type="match status" value="1"/>
</dbReference>
<dbReference type="GO" id="GO:0032259">
    <property type="term" value="P:methylation"/>
    <property type="evidence" value="ECO:0007669"/>
    <property type="project" value="UniProtKB-KW"/>
</dbReference>
<reference evidence="3 4" key="1">
    <citation type="journal article" date="2012" name="Eukaryot. Cell">
        <title>Draft genome sequence of Wickerhamomyces ciferrii NRRL Y-1031 F-60-10.</title>
        <authorList>
            <person name="Schneider J."/>
            <person name="Andrea H."/>
            <person name="Blom J."/>
            <person name="Jaenicke S."/>
            <person name="Ruckert C."/>
            <person name="Schorsch C."/>
            <person name="Szczepanowski R."/>
            <person name="Farwick M."/>
            <person name="Goesmann A."/>
            <person name="Puhler A."/>
            <person name="Schaffer S."/>
            <person name="Tauch A."/>
            <person name="Kohler T."/>
            <person name="Brinkrolf K."/>
        </authorList>
    </citation>
    <scope>NUCLEOTIDE SEQUENCE [LARGE SCALE GENOMIC DNA]</scope>
    <source>
        <strain evidence="4">ATCC 14091 / BCRC 22168 / CBS 111 / JCM 3599 / NBRC 0793 / NRRL Y-1031 F-60-10</strain>
    </source>
</reference>
<dbReference type="STRING" id="1206466.K0KEV0"/>
<feature type="region of interest" description="Disordered" evidence="1">
    <location>
        <begin position="213"/>
        <end position="313"/>
    </location>
</feature>
<dbReference type="EMBL" id="CAIF01000086">
    <property type="protein sequence ID" value="CCH43660.1"/>
    <property type="molecule type" value="Genomic_DNA"/>
</dbReference>
<dbReference type="InParanoid" id="K0KEV0"/>
<keyword evidence="4" id="KW-1185">Reference proteome</keyword>
<evidence type="ECO:0000259" key="2">
    <source>
        <dbReference type="PROSITE" id="PS50812"/>
    </source>
</evidence>
<dbReference type="GO" id="GO:0008168">
    <property type="term" value="F:methyltransferase activity"/>
    <property type="evidence" value="ECO:0007669"/>
    <property type="project" value="UniProtKB-KW"/>
</dbReference>
<organism evidence="3 4">
    <name type="scientific">Wickerhamomyces ciferrii (strain ATCC 14091 / BCRC 22168 / CBS 111 / JCM 3599 / NBRC 0793 / NRRL Y-1031 F-60-10)</name>
    <name type="common">Yeast</name>
    <name type="synonym">Pichia ciferrii</name>
    <dbReference type="NCBI Taxonomy" id="1206466"/>
    <lineage>
        <taxon>Eukaryota</taxon>
        <taxon>Fungi</taxon>
        <taxon>Dikarya</taxon>
        <taxon>Ascomycota</taxon>
        <taxon>Saccharomycotina</taxon>
        <taxon>Saccharomycetes</taxon>
        <taxon>Phaffomycetales</taxon>
        <taxon>Wickerhamomycetaceae</taxon>
        <taxon>Wickerhamomyces</taxon>
    </lineage>
</organism>
<dbReference type="PROSITE" id="PS50812">
    <property type="entry name" value="PWWP"/>
    <property type="match status" value="1"/>
</dbReference>
<evidence type="ECO:0000256" key="1">
    <source>
        <dbReference type="SAM" id="MobiDB-lite"/>
    </source>
</evidence>
<feature type="compositionally biased region" description="Basic and acidic residues" evidence="1">
    <location>
        <begin position="43"/>
        <end position="60"/>
    </location>
</feature>